<accession>A0AA38UK82</accession>
<sequence>MEIFWTLPDELISSCIGHIAYLPIPPTFSDHYEWSFSYLFRRVSPDLLALSVTNWRLRRLCLPFLFATIEIHGPKDSERLENHLSLYSKYTKMLVMLSDDFTSHTIITRLLPQFERISYVELQNCWNRTALLKTLLAHPNITSVLINALPPKSMHSDDLSKMILTYYASKSAVFPLALEKCLENGMRLARLEFLKPEKLNAEFGSRIFPGLEEIEINMGYDPVSFSWLSGLSSNNPNLTEIWLHDVRLAPEAPPFISSFIQKSQRQGLENFFIIDRVGLRRAIGRNSQEWYVIGLAFRSTSDSIPLIEILTLAASSFPKLEVLVLNLLKHKAMYDIDEFGAVLARFSSLRGLYLNNVFKWLKFESANENCMPLVRRANPTDTLIEPIAHMESGISQLTSSLAKQVRTLNIFYIHESNEYEAFIPRLNRRWYLRGWLNVLNDERDVGGTLEQTIM</sequence>
<protein>
    <submittedName>
        <fullName evidence="1">Uncharacterized protein</fullName>
    </submittedName>
</protein>
<feature type="non-terminal residue" evidence="1">
    <location>
        <position position="1"/>
    </location>
</feature>
<dbReference type="AlphaFoldDB" id="A0AA38UK82"/>
<reference evidence="1" key="1">
    <citation type="submission" date="2022-08" db="EMBL/GenBank/DDBJ databases">
        <authorList>
            <consortium name="DOE Joint Genome Institute"/>
            <person name="Min B."/>
            <person name="Riley R."/>
            <person name="Sierra-Patev S."/>
            <person name="Naranjo-Ortiz M."/>
            <person name="Looney B."/>
            <person name="Konkel Z."/>
            <person name="Slot J.C."/>
            <person name="Sakamoto Y."/>
            <person name="Steenwyk J.L."/>
            <person name="Rokas A."/>
            <person name="Carro J."/>
            <person name="Camarero S."/>
            <person name="Ferreira P."/>
            <person name="Molpeceres G."/>
            <person name="Ruiz-Duenas F.J."/>
            <person name="Serrano A."/>
            <person name="Henrissat B."/>
            <person name="Drula E."/>
            <person name="Hughes K.W."/>
            <person name="Mata J.L."/>
            <person name="Ishikawa N.K."/>
            <person name="Vargas-Isla R."/>
            <person name="Ushijima S."/>
            <person name="Smith C.A."/>
            <person name="Ahrendt S."/>
            <person name="Andreopoulos W."/>
            <person name="He G."/>
            <person name="Labutti K."/>
            <person name="Lipzen A."/>
            <person name="Ng V."/>
            <person name="Sandor L."/>
            <person name="Barry K."/>
            <person name="Martinez A.T."/>
            <person name="Xiao Y."/>
            <person name="Gibbons J.G."/>
            <person name="Terashima K."/>
            <person name="Hibbett D.S."/>
            <person name="Grigoriev I.V."/>
        </authorList>
    </citation>
    <scope>NUCLEOTIDE SEQUENCE</scope>
    <source>
        <strain evidence="1">TFB9207</strain>
    </source>
</reference>
<organism evidence="1 2">
    <name type="scientific">Lentinula raphanica</name>
    <dbReference type="NCBI Taxonomy" id="153919"/>
    <lineage>
        <taxon>Eukaryota</taxon>
        <taxon>Fungi</taxon>
        <taxon>Dikarya</taxon>
        <taxon>Basidiomycota</taxon>
        <taxon>Agaricomycotina</taxon>
        <taxon>Agaricomycetes</taxon>
        <taxon>Agaricomycetidae</taxon>
        <taxon>Agaricales</taxon>
        <taxon>Marasmiineae</taxon>
        <taxon>Omphalotaceae</taxon>
        <taxon>Lentinula</taxon>
    </lineage>
</organism>
<keyword evidence="2" id="KW-1185">Reference proteome</keyword>
<evidence type="ECO:0000313" key="1">
    <source>
        <dbReference type="EMBL" id="KAJ3844425.1"/>
    </source>
</evidence>
<proteinExistence type="predicted"/>
<name>A0AA38UK82_9AGAR</name>
<dbReference type="EMBL" id="MU805953">
    <property type="protein sequence ID" value="KAJ3844425.1"/>
    <property type="molecule type" value="Genomic_DNA"/>
</dbReference>
<gene>
    <name evidence="1" type="ORF">F5878DRAFT_601943</name>
</gene>
<comment type="caution">
    <text evidence="1">The sequence shown here is derived from an EMBL/GenBank/DDBJ whole genome shotgun (WGS) entry which is preliminary data.</text>
</comment>
<dbReference type="Proteomes" id="UP001163846">
    <property type="component" value="Unassembled WGS sequence"/>
</dbReference>
<evidence type="ECO:0000313" key="2">
    <source>
        <dbReference type="Proteomes" id="UP001163846"/>
    </source>
</evidence>